<evidence type="ECO:0000313" key="9">
    <source>
        <dbReference type="Proteomes" id="UP000094256"/>
    </source>
</evidence>
<accession>A0A1B3Z5R4</accession>
<dbReference type="PANTHER" id="PTHR36842:SF1">
    <property type="entry name" value="PROTEIN TOLB"/>
    <property type="match status" value="1"/>
</dbReference>
<evidence type="ECO:0000256" key="5">
    <source>
        <dbReference type="HAMAP-Rule" id="MF_00671"/>
    </source>
</evidence>
<feature type="chain" id="PRO_5009003758" description="Tol-Pal system protein TolB" evidence="5">
    <location>
        <begin position="26"/>
        <end position="480"/>
    </location>
</feature>
<dbReference type="Gene3D" id="3.40.50.10070">
    <property type="entry name" value="TolB, N-terminal domain"/>
    <property type="match status" value="1"/>
</dbReference>
<comment type="function">
    <text evidence="5">Part of the Tol-Pal system, which plays a role in outer membrane invagination during cell division and is important for maintaining outer membrane integrity.</text>
</comment>
<dbReference type="InterPro" id="IPR014167">
    <property type="entry name" value="Tol-Pal_TolB"/>
</dbReference>
<sequence precursor="true">MRARSIDILRGVLALGVAVAVPAGAQIAPAAPSAPLQQPGQQPGQPTGQPTDGPAAGQAPPPLEVSVTGGIAAPLGIAIPVMPTAQAVDTAAGRTDVLGQQLSQIVTNDLKSSGLFKPVGANALKSVPYPEVTAPTFDYWGGAGASALVQGFVRANGDGTLTVGCYLYDVFARTELARAGFVVSPGEWRRAGHKCADTIYAKLTGEGPYFDSRVVYVAESGPKGRRIKRLAIMDQDGANHRFLTNGQSIVLTPRFTPDQRAIVYMSYVGDKPAIYVYDIARATQRLLVPAANLSFAPRVSPDGKWVLFSKAVAGSTNIYRVPLSGGQAQRLTDTPGIDTGGSYSPDGSRIVFESDRSGSQQLYVMNADGSNPRRISFGGGRYATPVWSPRGNLIAFTRMAGNFRIGVMSPAGGEEHLLTDDWQDEGPTWSPNGRVLMFFRSGRGGGGTADLWSVDLTGVNERRLTTPLDGSDPAWGPLRP</sequence>
<dbReference type="PANTHER" id="PTHR36842">
    <property type="entry name" value="PROTEIN TOLB HOMOLOG"/>
    <property type="match status" value="1"/>
</dbReference>
<dbReference type="GO" id="GO:0017038">
    <property type="term" value="P:protein import"/>
    <property type="evidence" value="ECO:0007669"/>
    <property type="project" value="InterPro"/>
</dbReference>
<dbReference type="Pfam" id="PF04052">
    <property type="entry name" value="TolB_N"/>
    <property type="match status" value="1"/>
</dbReference>
<dbReference type="Gene3D" id="2.120.10.30">
    <property type="entry name" value="TolB, C-terminal domain"/>
    <property type="match status" value="1"/>
</dbReference>
<feature type="signal peptide" evidence="5">
    <location>
        <begin position="1"/>
        <end position="25"/>
    </location>
</feature>
<evidence type="ECO:0000313" key="8">
    <source>
        <dbReference type="EMBL" id="AOH82774.1"/>
    </source>
</evidence>
<evidence type="ECO:0000256" key="3">
    <source>
        <dbReference type="ARBA" id="ARBA00022729"/>
    </source>
</evidence>
<dbReference type="GO" id="GO:0051301">
    <property type="term" value="P:cell division"/>
    <property type="evidence" value="ECO:0007669"/>
    <property type="project" value="UniProtKB-UniRule"/>
</dbReference>
<evidence type="ECO:0000256" key="2">
    <source>
        <dbReference type="ARBA" id="ARBA00009820"/>
    </source>
</evidence>
<organism evidence="8 9">
    <name type="scientific">Sphingomonas panacis</name>
    <dbReference type="NCBI Taxonomy" id="1560345"/>
    <lineage>
        <taxon>Bacteria</taxon>
        <taxon>Pseudomonadati</taxon>
        <taxon>Pseudomonadota</taxon>
        <taxon>Alphaproteobacteria</taxon>
        <taxon>Sphingomonadales</taxon>
        <taxon>Sphingomonadaceae</taxon>
        <taxon>Sphingomonas</taxon>
    </lineage>
</organism>
<dbReference type="InterPro" id="IPR007195">
    <property type="entry name" value="TolB_N"/>
</dbReference>
<feature type="compositionally biased region" description="Low complexity" evidence="6">
    <location>
        <begin position="30"/>
        <end position="55"/>
    </location>
</feature>
<dbReference type="InterPro" id="IPR011042">
    <property type="entry name" value="6-blade_b-propeller_TolB-like"/>
</dbReference>
<comment type="similarity">
    <text evidence="2 5">Belongs to the TolB family.</text>
</comment>
<evidence type="ECO:0000259" key="7">
    <source>
        <dbReference type="Pfam" id="PF04052"/>
    </source>
</evidence>
<evidence type="ECO:0000256" key="6">
    <source>
        <dbReference type="SAM" id="MobiDB-lite"/>
    </source>
</evidence>
<feature type="domain" description="TolB N-terminal" evidence="7">
    <location>
        <begin position="63"/>
        <end position="176"/>
    </location>
</feature>
<dbReference type="AlphaFoldDB" id="A0A1B3Z5R4"/>
<feature type="region of interest" description="Disordered" evidence="6">
    <location>
        <begin position="30"/>
        <end position="64"/>
    </location>
</feature>
<proteinExistence type="inferred from homology"/>
<dbReference type="HAMAP" id="MF_00671">
    <property type="entry name" value="TolB"/>
    <property type="match status" value="1"/>
</dbReference>
<dbReference type="Proteomes" id="UP000094256">
    <property type="component" value="Chromosome"/>
</dbReference>
<name>A0A1B3Z5R4_9SPHN</name>
<dbReference type="NCBIfam" id="TIGR02800">
    <property type="entry name" value="propeller_TolB"/>
    <property type="match status" value="1"/>
</dbReference>
<dbReference type="EMBL" id="CP014168">
    <property type="protein sequence ID" value="AOH82774.1"/>
    <property type="molecule type" value="Genomic_DNA"/>
</dbReference>
<keyword evidence="3 5" id="KW-0732">Signal</keyword>
<evidence type="ECO:0000256" key="1">
    <source>
        <dbReference type="ARBA" id="ARBA00004418"/>
    </source>
</evidence>
<comment type="subcellular location">
    <subcellularLocation>
        <location evidence="1 5">Periplasm</location>
    </subcellularLocation>
</comment>
<dbReference type="Pfam" id="PF07676">
    <property type="entry name" value="PD40"/>
    <property type="match status" value="5"/>
</dbReference>
<evidence type="ECO:0000256" key="4">
    <source>
        <dbReference type="ARBA" id="ARBA00022764"/>
    </source>
</evidence>
<keyword evidence="9" id="KW-1185">Reference proteome</keyword>
<dbReference type="OrthoDB" id="9802240at2"/>
<reference evidence="8 9" key="1">
    <citation type="submission" date="2016-01" db="EMBL/GenBank/DDBJ databases">
        <title>Complete genome and mega plasmid sequence of Sphingomonas panacis DCY99 elicits systemic resistance in rice to Xanthomonas oryzae.</title>
        <authorList>
            <person name="Kim Y.J."/>
            <person name="Yang D.C."/>
            <person name="Sing P."/>
        </authorList>
    </citation>
    <scope>NUCLEOTIDE SEQUENCE [LARGE SCALE GENOMIC DNA]</scope>
    <source>
        <strain evidence="8 9">DCY99</strain>
    </source>
</reference>
<dbReference type="SUPFAM" id="SSF69304">
    <property type="entry name" value="Tricorn protease N-terminal domain"/>
    <property type="match status" value="1"/>
</dbReference>
<comment type="subunit">
    <text evidence="5">The Tol-Pal system is composed of five core proteins: the inner membrane proteins TolA, TolQ and TolR, the periplasmic protein TolB and the outer membrane protein Pal. They form a network linking the inner and outer membranes and the peptidoglycan layer.</text>
</comment>
<protein>
    <recommendedName>
        <fullName evidence="5">Tol-Pal system protein TolB</fullName>
    </recommendedName>
</protein>
<dbReference type="RefSeq" id="WP_069203358.1">
    <property type="nucleotide sequence ID" value="NZ_CP014168.1"/>
</dbReference>
<dbReference type="GO" id="GO:0042597">
    <property type="term" value="C:periplasmic space"/>
    <property type="evidence" value="ECO:0007669"/>
    <property type="project" value="UniProtKB-SubCell"/>
</dbReference>
<dbReference type="InterPro" id="IPR011659">
    <property type="entry name" value="WD40"/>
</dbReference>
<dbReference type="SUPFAM" id="SSF52964">
    <property type="entry name" value="TolB, N-terminal domain"/>
    <property type="match status" value="1"/>
</dbReference>
<keyword evidence="5" id="KW-0132">Cell division</keyword>
<keyword evidence="5" id="KW-0131">Cell cycle</keyword>
<dbReference type="KEGG" id="span:AWL63_01045"/>
<dbReference type="STRING" id="1560345.AWL63_01045"/>
<gene>
    <name evidence="5 8" type="primary">tolB</name>
    <name evidence="8" type="ORF">AWL63_01045</name>
</gene>
<keyword evidence="4 5" id="KW-0574">Periplasm</keyword>